<evidence type="ECO:0000313" key="4">
    <source>
        <dbReference type="EMBL" id="KAK4364010.1"/>
    </source>
</evidence>
<dbReference type="PANTHER" id="PTHR45089">
    <property type="entry name" value="DNAJ HEAT SHOCK AMINO-TERMINAL DOMAIN PROTEIN-RELATED"/>
    <property type="match status" value="1"/>
</dbReference>
<protein>
    <recommendedName>
        <fullName evidence="3">DUF3444 domain-containing protein</fullName>
    </recommendedName>
</protein>
<sequence>MKMVLLKRISDVLEEIECKKVGIHRSLFTLMLEWKCFEQHLDLTETCFKECFNELESREKHLCSIQESIGKSSKELQSVRESLNAKREEIEDKEREFLEYVDLKLREEKLYEKEMSVRSKYEELENVIEGKLKEIDLKEKQFQERAYEIDSREEKLKQQETELKARQEELDSALLFNKMKLDSTKELAETSSQLSPRACDSSERSRKRERTTMLAECKRPKAGKSSEYGKEEKTIGMAVGDKNLTVQQLNTDNAGLAIICSDNIVRDDSEPESDTDHEGTIQVWDCPRAIFHDFDKENKRGNFDVDQLWACYDDLDGMPRLYARVEKVFTPDKLEMVWLEADAEENHWTNHELQVSCGRFRLGSSLDVSNHLIFSHQMQCKTDVQGYYLIYAMKGETWAVWSSELLEEDHHRQFKYEIVEVLSDFVEDVGIRVCYLDKVSGYVSIFERRCGSDSFVIPANELRRFSHKVPSFKLTQSMKECFVEECFELDPASLPNYPDNARYDDKVKVEYEEVDDVYTFK</sequence>
<accession>A0AAE1S644</accession>
<dbReference type="Pfam" id="PF11926">
    <property type="entry name" value="DUF3444"/>
    <property type="match status" value="1"/>
</dbReference>
<dbReference type="Proteomes" id="UP001291623">
    <property type="component" value="Unassembled WGS sequence"/>
</dbReference>
<keyword evidence="1" id="KW-0175">Coiled coil</keyword>
<feature type="domain" description="DUF3444" evidence="3">
    <location>
        <begin position="284"/>
        <end position="476"/>
    </location>
</feature>
<dbReference type="AlphaFoldDB" id="A0AAE1S644"/>
<name>A0AAE1S644_9SOLA</name>
<gene>
    <name evidence="4" type="ORF">RND71_015368</name>
</gene>
<keyword evidence="5" id="KW-1185">Reference proteome</keyword>
<evidence type="ECO:0000313" key="5">
    <source>
        <dbReference type="Proteomes" id="UP001291623"/>
    </source>
</evidence>
<feature type="region of interest" description="Disordered" evidence="2">
    <location>
        <begin position="187"/>
        <end position="212"/>
    </location>
</feature>
<dbReference type="InterPro" id="IPR024593">
    <property type="entry name" value="DUF3444"/>
</dbReference>
<comment type="caution">
    <text evidence="4">The sequence shown here is derived from an EMBL/GenBank/DDBJ whole genome shotgun (WGS) entry which is preliminary data.</text>
</comment>
<proteinExistence type="predicted"/>
<evidence type="ECO:0000259" key="3">
    <source>
        <dbReference type="Pfam" id="PF11926"/>
    </source>
</evidence>
<reference evidence="4" key="1">
    <citation type="submission" date="2023-12" db="EMBL/GenBank/DDBJ databases">
        <title>Genome assembly of Anisodus tanguticus.</title>
        <authorList>
            <person name="Wang Y.-J."/>
        </authorList>
    </citation>
    <scope>NUCLEOTIDE SEQUENCE</scope>
    <source>
        <strain evidence="4">KB-2021</strain>
        <tissue evidence="4">Leaf</tissue>
    </source>
</reference>
<evidence type="ECO:0000256" key="2">
    <source>
        <dbReference type="SAM" id="MobiDB-lite"/>
    </source>
</evidence>
<feature type="coiled-coil region" evidence="1">
    <location>
        <begin position="121"/>
        <end position="173"/>
    </location>
</feature>
<organism evidence="4 5">
    <name type="scientific">Anisodus tanguticus</name>
    <dbReference type="NCBI Taxonomy" id="243964"/>
    <lineage>
        <taxon>Eukaryota</taxon>
        <taxon>Viridiplantae</taxon>
        <taxon>Streptophyta</taxon>
        <taxon>Embryophyta</taxon>
        <taxon>Tracheophyta</taxon>
        <taxon>Spermatophyta</taxon>
        <taxon>Magnoliopsida</taxon>
        <taxon>eudicotyledons</taxon>
        <taxon>Gunneridae</taxon>
        <taxon>Pentapetalae</taxon>
        <taxon>asterids</taxon>
        <taxon>lamiids</taxon>
        <taxon>Solanales</taxon>
        <taxon>Solanaceae</taxon>
        <taxon>Solanoideae</taxon>
        <taxon>Hyoscyameae</taxon>
        <taxon>Anisodus</taxon>
    </lineage>
</organism>
<dbReference type="EMBL" id="JAVYJV010000008">
    <property type="protein sequence ID" value="KAK4364010.1"/>
    <property type="molecule type" value="Genomic_DNA"/>
</dbReference>
<dbReference type="PANTHER" id="PTHR45089:SF15">
    <property type="entry name" value="DUF3444 DOMAIN-CONTAINING PROTEIN"/>
    <property type="match status" value="1"/>
</dbReference>
<evidence type="ECO:0000256" key="1">
    <source>
        <dbReference type="SAM" id="Coils"/>
    </source>
</evidence>